<feature type="non-terminal residue" evidence="1">
    <location>
        <position position="51"/>
    </location>
</feature>
<sequence length="51" mass="5988">MNIRAKNTSYHLHDFHICFVISHLTCFLGFNEFHFLKGFQSPRIGFIAPSF</sequence>
<proteinExistence type="predicted"/>
<evidence type="ECO:0000313" key="1">
    <source>
        <dbReference type="EMBL" id="CEK97676.1"/>
    </source>
</evidence>
<organism evidence="1">
    <name type="scientific">Arion vulgaris</name>
    <dbReference type="NCBI Taxonomy" id="1028688"/>
    <lineage>
        <taxon>Eukaryota</taxon>
        <taxon>Metazoa</taxon>
        <taxon>Spiralia</taxon>
        <taxon>Lophotrochozoa</taxon>
        <taxon>Mollusca</taxon>
        <taxon>Gastropoda</taxon>
        <taxon>Heterobranchia</taxon>
        <taxon>Euthyneura</taxon>
        <taxon>Panpulmonata</taxon>
        <taxon>Eupulmonata</taxon>
        <taxon>Stylommatophora</taxon>
        <taxon>Helicina</taxon>
        <taxon>Arionoidea</taxon>
        <taxon>Arionidae</taxon>
        <taxon>Arion</taxon>
    </lineage>
</organism>
<gene>
    <name evidence="1" type="primary">ORF216565</name>
</gene>
<dbReference type="AlphaFoldDB" id="A0A0B7BZ65"/>
<accession>A0A0B7BZ65</accession>
<protein>
    <submittedName>
        <fullName evidence="1">Uncharacterized protein</fullName>
    </submittedName>
</protein>
<dbReference type="EMBL" id="HACG01050811">
    <property type="protein sequence ID" value="CEK97676.1"/>
    <property type="molecule type" value="Transcribed_RNA"/>
</dbReference>
<name>A0A0B7BZ65_9EUPU</name>
<reference evidence="1" key="1">
    <citation type="submission" date="2014-12" db="EMBL/GenBank/DDBJ databases">
        <title>Insight into the proteome of Arion vulgaris.</title>
        <authorList>
            <person name="Aradska J."/>
            <person name="Bulat T."/>
            <person name="Smidak R."/>
            <person name="Sarate P."/>
            <person name="Gangsoo J."/>
            <person name="Sialana F."/>
            <person name="Bilban M."/>
            <person name="Lubec G."/>
        </authorList>
    </citation>
    <scope>NUCLEOTIDE SEQUENCE</scope>
    <source>
        <tissue evidence="1">Skin</tissue>
    </source>
</reference>